<dbReference type="Proteomes" id="UP000061348">
    <property type="component" value="Unassembled WGS sequence"/>
</dbReference>
<dbReference type="Pfam" id="PF01904">
    <property type="entry name" value="DUF72"/>
    <property type="match status" value="1"/>
</dbReference>
<evidence type="ECO:0000313" key="1">
    <source>
        <dbReference type="EMBL" id="KWV88933.1"/>
    </source>
</evidence>
<dbReference type="Gene3D" id="3.20.20.410">
    <property type="entry name" value="Protein of unknown function UPF0759"/>
    <property type="match status" value="1"/>
</dbReference>
<sequence>MAAIHIGISGWRYTPWRGDFYPEGLTQKRELQFASRAVNSIEINGSFYALQTPKRYAEWYADTPEGFLFSVKAPRFITHILRLRDVHKPMANFFASGVLELKEKLGPILWQFPPSFKFDATLFETFLAELPTDTQQAAALARQHEPRLNGKASMKAYAKKPLRHAVEIRNKTFAVPEFIQLLDKHGVALVVADTAGKWPYVEDVTANFMYLRLHGDKQLYASGYSAEALQRWGDRIERWAQGKQPADAHLIDPHHTPRRRKQRDVFCFFDNDSKFAPPSMHANCCNVSGWTNTCSPNLAGCRNQEYCHDASRANPHPADHRHHPFHGADG</sequence>
<gene>
    <name evidence="1" type="ORF">PFLmoz3_01832</name>
</gene>
<dbReference type="EMBL" id="LCYA01000052">
    <property type="protein sequence ID" value="KWV88933.1"/>
    <property type="molecule type" value="Genomic_DNA"/>
</dbReference>
<dbReference type="SUPFAM" id="SSF117396">
    <property type="entry name" value="TM1631-like"/>
    <property type="match status" value="1"/>
</dbReference>
<evidence type="ECO:0000313" key="2">
    <source>
        <dbReference type="Proteomes" id="UP000061348"/>
    </source>
</evidence>
<protein>
    <recommendedName>
        <fullName evidence="3">DUF72 domain-containing protein</fullName>
    </recommendedName>
</protein>
<dbReference type="InterPro" id="IPR036520">
    <property type="entry name" value="UPF0759_sf"/>
</dbReference>
<organism evidence="1 2">
    <name type="scientific">Pseudomonas fluorescens</name>
    <dbReference type="NCBI Taxonomy" id="294"/>
    <lineage>
        <taxon>Bacteria</taxon>
        <taxon>Pseudomonadati</taxon>
        <taxon>Pseudomonadota</taxon>
        <taxon>Gammaproteobacteria</taxon>
        <taxon>Pseudomonadales</taxon>
        <taxon>Pseudomonadaceae</taxon>
        <taxon>Pseudomonas</taxon>
    </lineage>
</organism>
<dbReference type="PANTHER" id="PTHR30348:SF4">
    <property type="entry name" value="DUF72 DOMAIN-CONTAINING PROTEIN"/>
    <property type="match status" value="1"/>
</dbReference>
<dbReference type="PATRIC" id="fig|294.194.peg.2035"/>
<dbReference type="AlphaFoldDB" id="A0A125QIW6"/>
<accession>A0A125QIW6</accession>
<dbReference type="PANTHER" id="PTHR30348">
    <property type="entry name" value="UNCHARACTERIZED PROTEIN YECE"/>
    <property type="match status" value="1"/>
</dbReference>
<reference evidence="1 2" key="1">
    <citation type="submission" date="2015-05" db="EMBL/GenBank/DDBJ databases">
        <title>A genomic and transcriptomic approach to investigate the blue pigment phenotype in Pseudomonas fluorescens.</title>
        <authorList>
            <person name="Andreani N.A."/>
            <person name="Cardazzo B."/>
        </authorList>
    </citation>
    <scope>NUCLEOTIDE SEQUENCE [LARGE SCALE GENOMIC DNA]</scope>
    <source>
        <strain evidence="1 2">Ps_22</strain>
    </source>
</reference>
<proteinExistence type="predicted"/>
<dbReference type="InterPro" id="IPR002763">
    <property type="entry name" value="DUF72"/>
</dbReference>
<evidence type="ECO:0008006" key="3">
    <source>
        <dbReference type="Google" id="ProtNLM"/>
    </source>
</evidence>
<comment type="caution">
    <text evidence="1">The sequence shown here is derived from an EMBL/GenBank/DDBJ whole genome shotgun (WGS) entry which is preliminary data.</text>
</comment>
<name>A0A125QIW6_PSEFL</name>